<evidence type="ECO:0000313" key="2">
    <source>
        <dbReference type="EMBL" id="GFT69276.1"/>
    </source>
</evidence>
<gene>
    <name evidence="3" type="ORF">NPIL_158871</name>
    <name evidence="1" type="ORF">NPIL_21</name>
    <name evidence="2" type="ORF">NPIL_83961</name>
</gene>
<protein>
    <submittedName>
        <fullName evidence="3">Uncharacterized protein</fullName>
    </submittedName>
</protein>
<feature type="non-terminal residue" evidence="3">
    <location>
        <position position="78"/>
    </location>
</feature>
<dbReference type="EMBL" id="BMAW01069504">
    <property type="protein sequence ID" value="GFT69276.1"/>
    <property type="molecule type" value="Genomic_DNA"/>
</dbReference>
<sequence length="78" mass="8612">MKSVEFAVLGRSQAEDNVSIVVGSFSIFPTFSFAHGICNLFGLAFSNAFCENLSPTDLEFHCNSSTMNEYNPLFKCCK</sequence>
<dbReference type="Proteomes" id="UP000887013">
    <property type="component" value="Unassembled WGS sequence"/>
</dbReference>
<evidence type="ECO:0000313" key="3">
    <source>
        <dbReference type="EMBL" id="GFU10096.1"/>
    </source>
</evidence>
<evidence type="ECO:0000313" key="1">
    <source>
        <dbReference type="EMBL" id="GFT09726.1"/>
    </source>
</evidence>
<organism evidence="3 4">
    <name type="scientific">Nephila pilipes</name>
    <name type="common">Giant wood spider</name>
    <name type="synonym">Nephila maculata</name>
    <dbReference type="NCBI Taxonomy" id="299642"/>
    <lineage>
        <taxon>Eukaryota</taxon>
        <taxon>Metazoa</taxon>
        <taxon>Ecdysozoa</taxon>
        <taxon>Arthropoda</taxon>
        <taxon>Chelicerata</taxon>
        <taxon>Arachnida</taxon>
        <taxon>Araneae</taxon>
        <taxon>Araneomorphae</taxon>
        <taxon>Entelegynae</taxon>
        <taxon>Araneoidea</taxon>
        <taxon>Nephilidae</taxon>
        <taxon>Nephila</taxon>
    </lineage>
</organism>
<evidence type="ECO:0000313" key="4">
    <source>
        <dbReference type="Proteomes" id="UP000887013"/>
    </source>
</evidence>
<comment type="caution">
    <text evidence="3">The sequence shown here is derived from an EMBL/GenBank/DDBJ whole genome shotgun (WGS) entry which is preliminary data.</text>
</comment>
<reference evidence="3" key="1">
    <citation type="submission" date="2020-08" db="EMBL/GenBank/DDBJ databases">
        <title>Multicomponent nature underlies the extraordinary mechanical properties of spider dragline silk.</title>
        <authorList>
            <person name="Kono N."/>
            <person name="Nakamura H."/>
            <person name="Mori M."/>
            <person name="Yoshida Y."/>
            <person name="Ohtoshi R."/>
            <person name="Malay A.D."/>
            <person name="Moran D.A.P."/>
            <person name="Tomita M."/>
            <person name="Numata K."/>
            <person name="Arakawa K."/>
        </authorList>
    </citation>
    <scope>NUCLEOTIDE SEQUENCE</scope>
</reference>
<proteinExistence type="predicted"/>
<name>A0A8X6Q7R1_NEPPI</name>
<dbReference type="AlphaFoldDB" id="A0A8X6Q7R1"/>
<dbReference type="EMBL" id="BMAW01078217">
    <property type="protein sequence ID" value="GFU10096.1"/>
    <property type="molecule type" value="Genomic_DNA"/>
</dbReference>
<keyword evidence="4" id="KW-1185">Reference proteome</keyword>
<dbReference type="EMBL" id="BMAW01057239">
    <property type="protein sequence ID" value="GFT09726.1"/>
    <property type="molecule type" value="Genomic_DNA"/>
</dbReference>
<accession>A0A8X6Q7R1</accession>
<dbReference type="OrthoDB" id="6463133at2759"/>